<keyword evidence="6" id="KW-0597">Phosphoprotein</keyword>
<sequence>MKSEANDNTRAIQRSPHPPGSILLEEKEKKKFSLKKHVAKNIKQTCSCSASKAKDSLFGFLPVLQWLPKYKLKEYLLGDAMSGLIVGILLVPQSIAYSLLANQEPIYGLYTSFFACIIYFLMGTSKHIHVGIFGVLCLMVGEIVDRELQAAGYDKLETHGSPSLDGNETLTINQSLTMACDKSCYAIRVGVTVTFMAGVYQVLMGILQVGFVSVYLSDSLLSGFATGASFTILTSQVKYLLGLSIPRANGIGSSIYTWIYIFQNIHKTNICDLITSILCLLVLIPTKELNECFKSKLKAPIPVELFVVVGATLASHFGHLKEKYGSSIAGEIPTGFLMPKPPEWNLIPNIALGALSIAIIGFAITVSLSEMFAKKHGYEVKANQEMYAIGFCNIIPSFFYCFTTSAALAKTLVKESTGCKTQVSGIMTSLVILLVLLVIAPLFYSLQKCVLGVITIVNLRGALRKFLDLPKMWKVNKIDTVIWLVTMFSSAVISTELGLLIGISFSMLCVIVRSQRPTSSLLGRVEASEVYESITVYKDLNITKGVQVFCFEAPLYYVNKHSFKSALYKQVGVDPVLVASAEKKAAKKKEKLKKKEDILESNIDEVETVLHLYQEQMPLHSVVIDCSAMQFIDTAGLNTLKEVVKDYTNIGVRVLLAHCNMSVKNSLRNGDYFKNDEGTMMFYSIHQAVQFALYAQEQEDACLNGSAV</sequence>
<evidence type="ECO:0000256" key="18">
    <source>
        <dbReference type="SAM" id="Coils"/>
    </source>
</evidence>
<keyword evidence="5" id="KW-1003">Cell membrane</keyword>
<evidence type="ECO:0000256" key="20">
    <source>
        <dbReference type="SAM" id="Phobius"/>
    </source>
</evidence>
<evidence type="ECO:0000256" key="4">
    <source>
        <dbReference type="ARBA" id="ARBA00022448"/>
    </source>
</evidence>
<evidence type="ECO:0000256" key="2">
    <source>
        <dbReference type="ARBA" id="ARBA00008692"/>
    </source>
</evidence>
<dbReference type="SUPFAM" id="SSF52091">
    <property type="entry name" value="SpoIIaa-like"/>
    <property type="match status" value="1"/>
</dbReference>
<dbReference type="PROSITE" id="PS50801">
    <property type="entry name" value="STAS"/>
    <property type="match status" value="1"/>
</dbReference>
<evidence type="ECO:0000313" key="23">
    <source>
        <dbReference type="Proteomes" id="UP001181693"/>
    </source>
</evidence>
<evidence type="ECO:0000256" key="12">
    <source>
        <dbReference type="ARBA" id="ARBA00036469"/>
    </source>
</evidence>
<gene>
    <name evidence="22" type="ORF">GDO54_006807</name>
</gene>
<evidence type="ECO:0000256" key="17">
    <source>
        <dbReference type="ARBA" id="ARBA00051868"/>
    </source>
</evidence>
<comment type="catalytic activity">
    <reaction evidence="15">
        <text>iodide(in) + chloride(out) = iodide(out) + chloride(in)</text>
        <dbReference type="Rhea" id="RHEA:72379"/>
        <dbReference type="ChEBI" id="CHEBI:16382"/>
        <dbReference type="ChEBI" id="CHEBI:17996"/>
    </reaction>
</comment>
<reference evidence="22" key="1">
    <citation type="thesis" date="2020" institute="ProQuest LLC" country="789 East Eisenhower Parkway, Ann Arbor, MI, USA">
        <title>Comparative Genomics and Chromosome Evolution.</title>
        <authorList>
            <person name="Mudd A.B."/>
        </authorList>
    </citation>
    <scope>NUCLEOTIDE SEQUENCE</scope>
    <source>
        <strain evidence="22">1538</strain>
        <tissue evidence="22">Blood</tissue>
    </source>
</reference>
<evidence type="ECO:0000313" key="22">
    <source>
        <dbReference type="EMBL" id="DBA30878.1"/>
    </source>
</evidence>
<dbReference type="NCBIfam" id="TIGR00815">
    <property type="entry name" value="sulP"/>
    <property type="match status" value="1"/>
</dbReference>
<feature type="transmembrane region" description="Helical" evidence="20">
    <location>
        <begin position="481"/>
        <end position="512"/>
    </location>
</feature>
<evidence type="ECO:0000256" key="6">
    <source>
        <dbReference type="ARBA" id="ARBA00022553"/>
    </source>
</evidence>
<comment type="similarity">
    <text evidence="2">Belongs to the SLC26A/SulP transporter (TC 2.A.53) family.</text>
</comment>
<comment type="catalytic activity">
    <reaction evidence="12">
        <text>bromide(in) + chloride(out) = bromide(out) + chloride(in)</text>
        <dbReference type="Rhea" id="RHEA:75335"/>
        <dbReference type="ChEBI" id="CHEBI:15858"/>
        <dbReference type="ChEBI" id="CHEBI:17996"/>
    </reaction>
</comment>
<dbReference type="PROSITE" id="PS01130">
    <property type="entry name" value="SLC26A"/>
    <property type="match status" value="1"/>
</dbReference>
<keyword evidence="23" id="KW-1185">Reference proteome</keyword>
<dbReference type="InterPro" id="IPR001902">
    <property type="entry name" value="SLC26A/SulP_fam"/>
</dbReference>
<feature type="transmembrane region" description="Helical" evidence="20">
    <location>
        <begin position="219"/>
        <end position="241"/>
    </location>
</feature>
<keyword evidence="10" id="KW-0325">Glycoprotein</keyword>
<dbReference type="GO" id="GO:0016324">
    <property type="term" value="C:apical plasma membrane"/>
    <property type="evidence" value="ECO:0007669"/>
    <property type="project" value="UniProtKB-SubCell"/>
</dbReference>
<evidence type="ECO:0000256" key="1">
    <source>
        <dbReference type="ARBA" id="ARBA00004424"/>
    </source>
</evidence>
<comment type="catalytic activity">
    <reaction evidence="17">
        <text>oxalate(out) + 2 chloride(in) = oxalate(in) + 2 chloride(out)</text>
        <dbReference type="Rhea" id="RHEA:75095"/>
        <dbReference type="ChEBI" id="CHEBI:17996"/>
        <dbReference type="ChEBI" id="CHEBI:30623"/>
    </reaction>
</comment>
<protein>
    <recommendedName>
        <fullName evidence="3">Sulfate transporter</fullName>
    </recommendedName>
    <alternativeName>
        <fullName evidence="11">Solute carrier family 26 member 2</fullName>
    </alternativeName>
</protein>
<dbReference type="InterPro" id="IPR002645">
    <property type="entry name" value="STAS_dom"/>
</dbReference>
<proteinExistence type="inferred from homology"/>
<evidence type="ECO:0000256" key="7">
    <source>
        <dbReference type="ARBA" id="ARBA00022692"/>
    </source>
</evidence>
<feature type="transmembrane region" description="Helical" evidence="20">
    <location>
        <begin position="421"/>
        <end position="444"/>
    </location>
</feature>
<evidence type="ECO:0000256" key="11">
    <source>
        <dbReference type="ARBA" id="ARBA00030135"/>
    </source>
</evidence>
<keyword evidence="9 20" id="KW-0472">Membrane</keyword>
<evidence type="ECO:0000256" key="15">
    <source>
        <dbReference type="ARBA" id="ARBA00051018"/>
    </source>
</evidence>
<dbReference type="GO" id="GO:0008271">
    <property type="term" value="F:secondary active sulfate transmembrane transporter activity"/>
    <property type="evidence" value="ECO:0007669"/>
    <property type="project" value="InterPro"/>
</dbReference>
<feature type="transmembrane region" description="Helical" evidence="20">
    <location>
        <begin position="346"/>
        <end position="366"/>
    </location>
</feature>
<feature type="transmembrane region" description="Helical" evidence="20">
    <location>
        <begin position="106"/>
        <end position="122"/>
    </location>
</feature>
<evidence type="ECO:0000256" key="10">
    <source>
        <dbReference type="ARBA" id="ARBA00023180"/>
    </source>
</evidence>
<comment type="caution">
    <text evidence="22">The sequence shown here is derived from an EMBL/GenBank/DDBJ whole genome shotgun (WGS) entry which is preliminary data.</text>
</comment>
<organism evidence="22 23">
    <name type="scientific">Pyxicephalus adspersus</name>
    <name type="common">African bullfrog</name>
    <dbReference type="NCBI Taxonomy" id="30357"/>
    <lineage>
        <taxon>Eukaryota</taxon>
        <taxon>Metazoa</taxon>
        <taxon>Chordata</taxon>
        <taxon>Craniata</taxon>
        <taxon>Vertebrata</taxon>
        <taxon>Euteleostomi</taxon>
        <taxon>Amphibia</taxon>
        <taxon>Batrachia</taxon>
        <taxon>Anura</taxon>
        <taxon>Neobatrachia</taxon>
        <taxon>Ranoidea</taxon>
        <taxon>Pyxicephalidae</taxon>
        <taxon>Pyxicephalinae</taxon>
        <taxon>Pyxicephalus</taxon>
    </lineage>
</organism>
<feature type="domain" description="STAS" evidence="21">
    <location>
        <begin position="536"/>
        <end position="692"/>
    </location>
</feature>
<dbReference type="InterPro" id="IPR011547">
    <property type="entry name" value="SLC26A/SulP_dom"/>
</dbReference>
<evidence type="ECO:0000256" key="5">
    <source>
        <dbReference type="ARBA" id="ARBA00022475"/>
    </source>
</evidence>
<evidence type="ECO:0000256" key="16">
    <source>
        <dbReference type="ARBA" id="ARBA00051523"/>
    </source>
</evidence>
<keyword evidence="4" id="KW-0813">Transport</keyword>
<dbReference type="Proteomes" id="UP001181693">
    <property type="component" value="Unassembled WGS sequence"/>
</dbReference>
<keyword evidence="18" id="KW-0175">Coiled coil</keyword>
<dbReference type="Pfam" id="PF00916">
    <property type="entry name" value="Sulfate_transp"/>
    <property type="match status" value="1"/>
</dbReference>
<keyword evidence="8 20" id="KW-1133">Transmembrane helix</keyword>
<feature type="transmembrane region" description="Helical" evidence="20">
    <location>
        <begin position="185"/>
        <end position="207"/>
    </location>
</feature>
<comment type="catalytic activity">
    <reaction evidence="16">
        <text>nitrate(in) + chloride(out) = nitrate(out) + chloride(in)</text>
        <dbReference type="Rhea" id="RHEA:75339"/>
        <dbReference type="ChEBI" id="CHEBI:17632"/>
        <dbReference type="ChEBI" id="CHEBI:17996"/>
    </reaction>
</comment>
<dbReference type="InterPro" id="IPR018045">
    <property type="entry name" value="S04_transporter_CS"/>
</dbReference>
<feature type="transmembrane region" description="Helical" evidence="20">
    <location>
        <begin position="386"/>
        <end position="409"/>
    </location>
</feature>
<accession>A0AAV3B6P1</accession>
<comment type="catalytic activity">
    <reaction evidence="13">
        <text>oxalate(in) + sulfate(out) = oxalate(out) + sulfate(in)</text>
        <dbReference type="Rhea" id="RHEA:72275"/>
        <dbReference type="ChEBI" id="CHEBI:16189"/>
        <dbReference type="ChEBI" id="CHEBI:30623"/>
    </reaction>
</comment>
<name>A0AAV3B6P1_PYXAD</name>
<feature type="coiled-coil region" evidence="18">
    <location>
        <begin position="578"/>
        <end position="609"/>
    </location>
</feature>
<keyword evidence="7 20" id="KW-0812">Transmembrane</keyword>
<dbReference type="FunFam" id="3.30.750.24:FF:000015">
    <property type="entry name" value="Sulfate transporter"/>
    <property type="match status" value="1"/>
</dbReference>
<evidence type="ECO:0000256" key="19">
    <source>
        <dbReference type="SAM" id="MobiDB-lite"/>
    </source>
</evidence>
<evidence type="ECO:0000256" key="14">
    <source>
        <dbReference type="ARBA" id="ARBA00050413"/>
    </source>
</evidence>
<comment type="catalytic activity">
    <reaction evidence="14">
        <text>sulfate(out) + 2 chloride(in) = sulfate(in) + 2 chloride(out)</text>
        <dbReference type="Rhea" id="RHEA:75091"/>
        <dbReference type="ChEBI" id="CHEBI:16189"/>
        <dbReference type="ChEBI" id="CHEBI:17996"/>
    </reaction>
</comment>
<evidence type="ECO:0000259" key="21">
    <source>
        <dbReference type="PROSITE" id="PS50801"/>
    </source>
</evidence>
<evidence type="ECO:0000256" key="9">
    <source>
        <dbReference type="ARBA" id="ARBA00023136"/>
    </source>
</evidence>
<dbReference type="CDD" id="cd07042">
    <property type="entry name" value="STAS_SulP_like_sulfate_transporter"/>
    <property type="match status" value="1"/>
</dbReference>
<dbReference type="InterPro" id="IPR036513">
    <property type="entry name" value="STAS_dom_sf"/>
</dbReference>
<dbReference type="Gene3D" id="3.30.750.24">
    <property type="entry name" value="STAS domain"/>
    <property type="match status" value="1"/>
</dbReference>
<dbReference type="PANTHER" id="PTHR11814">
    <property type="entry name" value="SULFATE TRANSPORTER"/>
    <property type="match status" value="1"/>
</dbReference>
<evidence type="ECO:0000256" key="8">
    <source>
        <dbReference type="ARBA" id="ARBA00022989"/>
    </source>
</evidence>
<evidence type="ECO:0000256" key="13">
    <source>
        <dbReference type="ARBA" id="ARBA00036514"/>
    </source>
</evidence>
<dbReference type="AlphaFoldDB" id="A0AAV3B6P1"/>
<dbReference type="Pfam" id="PF01740">
    <property type="entry name" value="STAS"/>
    <property type="match status" value="1"/>
</dbReference>
<dbReference type="EMBL" id="DYDO01000002">
    <property type="protein sequence ID" value="DBA30878.1"/>
    <property type="molecule type" value="Genomic_DNA"/>
</dbReference>
<feature type="transmembrane region" description="Helical" evidence="20">
    <location>
        <begin position="75"/>
        <end position="100"/>
    </location>
</feature>
<comment type="subcellular location">
    <subcellularLocation>
        <location evidence="1">Apical cell membrane</location>
        <topology evidence="1">Multi-pass membrane protein</topology>
    </subcellularLocation>
</comment>
<evidence type="ECO:0000256" key="3">
    <source>
        <dbReference type="ARBA" id="ARBA00017873"/>
    </source>
</evidence>
<feature type="region of interest" description="Disordered" evidence="19">
    <location>
        <begin position="1"/>
        <end position="21"/>
    </location>
</feature>